<keyword evidence="2" id="KW-1185">Reference proteome</keyword>
<dbReference type="InterPro" id="IPR008775">
    <property type="entry name" value="Phytyl_CoA_dOase-like"/>
</dbReference>
<reference evidence="1 2" key="1">
    <citation type="submission" date="2019-05" db="EMBL/GenBank/DDBJ databases">
        <title>We sequenced the genome of Paenibacillus hemerocallicola KCTC 33185 for further insight into its adaptation and study the phylogeny of Paenibacillus.</title>
        <authorList>
            <person name="Narsing Rao M.P."/>
        </authorList>
    </citation>
    <scope>NUCLEOTIDE SEQUENCE [LARGE SCALE GENOMIC DNA]</scope>
    <source>
        <strain evidence="1 2">KCTC 33185</strain>
    </source>
</reference>
<dbReference type="PANTHER" id="PTHR20883">
    <property type="entry name" value="PHYTANOYL-COA DIOXYGENASE DOMAIN CONTAINING 1"/>
    <property type="match status" value="1"/>
</dbReference>
<comment type="caution">
    <text evidence="1">The sequence shown here is derived from an EMBL/GenBank/DDBJ whole genome shotgun (WGS) entry which is preliminary data.</text>
</comment>
<organism evidence="1 2">
    <name type="scientific">Paenibacillus hemerocallicola</name>
    <dbReference type="NCBI Taxonomy" id="1172614"/>
    <lineage>
        <taxon>Bacteria</taxon>
        <taxon>Bacillati</taxon>
        <taxon>Bacillota</taxon>
        <taxon>Bacilli</taxon>
        <taxon>Bacillales</taxon>
        <taxon>Paenibacillaceae</taxon>
        <taxon>Paenibacillus</taxon>
    </lineage>
</organism>
<name>A0A5C4T5J4_9BACL</name>
<dbReference type="Pfam" id="PF05721">
    <property type="entry name" value="PhyH"/>
    <property type="match status" value="1"/>
</dbReference>
<dbReference type="PANTHER" id="PTHR20883:SF48">
    <property type="entry name" value="ECTOINE DIOXYGENASE"/>
    <property type="match status" value="1"/>
</dbReference>
<dbReference type="GO" id="GO:0016706">
    <property type="term" value="F:2-oxoglutarate-dependent dioxygenase activity"/>
    <property type="evidence" value="ECO:0007669"/>
    <property type="project" value="UniProtKB-ARBA"/>
</dbReference>
<proteinExistence type="predicted"/>
<dbReference type="AlphaFoldDB" id="A0A5C4T5J4"/>
<dbReference type="GO" id="GO:0005506">
    <property type="term" value="F:iron ion binding"/>
    <property type="evidence" value="ECO:0007669"/>
    <property type="project" value="UniProtKB-ARBA"/>
</dbReference>
<dbReference type="RefSeq" id="WP_139604100.1">
    <property type="nucleotide sequence ID" value="NZ_VDCQ01000030.1"/>
</dbReference>
<gene>
    <name evidence="1" type="ORF">FE784_20510</name>
</gene>
<dbReference type="Gene3D" id="2.60.120.620">
    <property type="entry name" value="q2cbj1_9rhob like domain"/>
    <property type="match status" value="1"/>
</dbReference>
<sequence length="294" mass="32460">MENIQLSYRYEFEPSELQNIRDCKEKHGFAIVKQMLSRHTVERLKDEVRRVIGPMFQDDTTLSITDPSFIEKGPVMAELLAYEPLMLLAGFLNGNKPITLNRSAGIYKKPGAAGDAAKSGVHAWHTDWDPLEHPYGANAVLNNSGAPSLWFYLTGSTPQNGGLAIVPDSHTDDWSGPVGFEFTPGRKSFYPTGTEPVPYCGMDVPGMLPVVTEPGDLVIFAERTYHGVYAHRGAEARLSCGLSFRSSACELGPRWPVTESARRFIEACSSERRHLVEGYTGFDGSWRSSPTSQA</sequence>
<dbReference type="SUPFAM" id="SSF51197">
    <property type="entry name" value="Clavaminate synthase-like"/>
    <property type="match status" value="1"/>
</dbReference>
<dbReference type="OrthoDB" id="2533724at2"/>
<keyword evidence="1" id="KW-0223">Dioxygenase</keyword>
<keyword evidence="1" id="KW-0560">Oxidoreductase</keyword>
<dbReference type="EMBL" id="VDCQ01000030">
    <property type="protein sequence ID" value="TNJ64354.1"/>
    <property type="molecule type" value="Genomic_DNA"/>
</dbReference>
<protein>
    <submittedName>
        <fullName evidence="1">Phytanoyl-CoA dioxygenase family protein</fullName>
    </submittedName>
</protein>
<accession>A0A5C4T5J4</accession>
<dbReference type="Proteomes" id="UP000307943">
    <property type="component" value="Unassembled WGS sequence"/>
</dbReference>
<evidence type="ECO:0000313" key="1">
    <source>
        <dbReference type="EMBL" id="TNJ64354.1"/>
    </source>
</evidence>
<evidence type="ECO:0000313" key="2">
    <source>
        <dbReference type="Proteomes" id="UP000307943"/>
    </source>
</evidence>